<feature type="compositionally biased region" description="Basic and acidic residues" evidence="1">
    <location>
        <begin position="114"/>
        <end position="135"/>
    </location>
</feature>
<dbReference type="Proteomes" id="UP000326912">
    <property type="component" value="Unassembled WGS sequence"/>
</dbReference>
<dbReference type="SMART" id="SM00418">
    <property type="entry name" value="HTH_ARSR"/>
    <property type="match status" value="1"/>
</dbReference>
<dbReference type="PANTHER" id="PTHR38600:SF2">
    <property type="entry name" value="SLL0088 PROTEIN"/>
    <property type="match status" value="1"/>
</dbReference>
<feature type="domain" description="HTH arsR-type" evidence="2">
    <location>
        <begin position="1"/>
        <end position="95"/>
    </location>
</feature>
<evidence type="ECO:0000259" key="2">
    <source>
        <dbReference type="PROSITE" id="PS50987"/>
    </source>
</evidence>
<feature type="region of interest" description="Disordered" evidence="1">
    <location>
        <begin position="106"/>
        <end position="135"/>
    </location>
</feature>
<keyword evidence="4" id="KW-1185">Reference proteome</keyword>
<dbReference type="InterPro" id="IPR011991">
    <property type="entry name" value="ArsR-like_HTH"/>
</dbReference>
<dbReference type="EMBL" id="BKZW01000001">
    <property type="protein sequence ID" value="GER89065.1"/>
    <property type="molecule type" value="Genomic_DNA"/>
</dbReference>
<protein>
    <recommendedName>
        <fullName evidence="2">HTH arsR-type domain-containing protein</fullName>
    </recommendedName>
</protein>
<proteinExistence type="predicted"/>
<dbReference type="CDD" id="cd00090">
    <property type="entry name" value="HTH_ARSR"/>
    <property type="match status" value="1"/>
</dbReference>
<name>A0A5J4KMF5_9CHLR</name>
<dbReference type="RefSeq" id="WP_151756884.1">
    <property type="nucleotide sequence ID" value="NZ_BKZW01000001.1"/>
</dbReference>
<evidence type="ECO:0000313" key="4">
    <source>
        <dbReference type="Proteomes" id="UP000326912"/>
    </source>
</evidence>
<dbReference type="AlphaFoldDB" id="A0A5J4KMF5"/>
<sequence length="135" mass="15169">MTDEQTQRVFLALADPTRRLLLQHLCEEGSGTAAGFAAHLPITRQAIIKHLVTLEQAGLVTAREIGRERRYMPRPEALQAATTWIGAIEAQWDQRLAALRSYLLDESSTPSTTEEEHTSMTEPQERIDEHDPNHG</sequence>
<dbReference type="GO" id="GO:0003700">
    <property type="term" value="F:DNA-binding transcription factor activity"/>
    <property type="evidence" value="ECO:0007669"/>
    <property type="project" value="InterPro"/>
</dbReference>
<dbReference type="PROSITE" id="PS50987">
    <property type="entry name" value="HTH_ARSR_2"/>
    <property type="match status" value="1"/>
</dbReference>
<reference evidence="3 4" key="1">
    <citation type="submission" date="2019-10" db="EMBL/GenBank/DDBJ databases">
        <title>Dictyobacter vulcani sp. nov., within the class Ktedonobacteria, isolated from soil of volcanic Mt. Zao.</title>
        <authorList>
            <person name="Zheng Y."/>
            <person name="Wang C.M."/>
            <person name="Sakai Y."/>
            <person name="Abe K."/>
            <person name="Yokota A."/>
            <person name="Yabe S."/>
        </authorList>
    </citation>
    <scope>NUCLEOTIDE SEQUENCE [LARGE SCALE GENOMIC DNA]</scope>
    <source>
        <strain evidence="3 4">W12</strain>
    </source>
</reference>
<dbReference type="InterPro" id="IPR036388">
    <property type="entry name" value="WH-like_DNA-bd_sf"/>
</dbReference>
<evidence type="ECO:0000256" key="1">
    <source>
        <dbReference type="SAM" id="MobiDB-lite"/>
    </source>
</evidence>
<evidence type="ECO:0000313" key="3">
    <source>
        <dbReference type="EMBL" id="GER89065.1"/>
    </source>
</evidence>
<organism evidence="3 4">
    <name type="scientific">Dictyobacter vulcani</name>
    <dbReference type="NCBI Taxonomy" id="2607529"/>
    <lineage>
        <taxon>Bacteria</taxon>
        <taxon>Bacillati</taxon>
        <taxon>Chloroflexota</taxon>
        <taxon>Ktedonobacteria</taxon>
        <taxon>Ktedonobacterales</taxon>
        <taxon>Dictyobacteraceae</taxon>
        <taxon>Dictyobacter</taxon>
    </lineage>
</organism>
<dbReference type="Gene3D" id="1.10.10.10">
    <property type="entry name" value="Winged helix-like DNA-binding domain superfamily/Winged helix DNA-binding domain"/>
    <property type="match status" value="1"/>
</dbReference>
<accession>A0A5J4KMF5</accession>
<gene>
    <name evidence="3" type="ORF">KDW_32270</name>
</gene>
<dbReference type="InterPro" id="IPR036390">
    <property type="entry name" value="WH_DNA-bd_sf"/>
</dbReference>
<dbReference type="Pfam" id="PF12840">
    <property type="entry name" value="HTH_20"/>
    <property type="match status" value="1"/>
</dbReference>
<dbReference type="SUPFAM" id="SSF46785">
    <property type="entry name" value="Winged helix' DNA-binding domain"/>
    <property type="match status" value="1"/>
</dbReference>
<dbReference type="PANTHER" id="PTHR38600">
    <property type="entry name" value="TRANSCRIPTIONAL REGULATORY PROTEIN"/>
    <property type="match status" value="1"/>
</dbReference>
<dbReference type="InterPro" id="IPR001845">
    <property type="entry name" value="HTH_ArsR_DNA-bd_dom"/>
</dbReference>
<comment type="caution">
    <text evidence="3">The sequence shown here is derived from an EMBL/GenBank/DDBJ whole genome shotgun (WGS) entry which is preliminary data.</text>
</comment>